<dbReference type="Proteomes" id="UP000504607">
    <property type="component" value="Chromosome 13"/>
</dbReference>
<dbReference type="PROSITE" id="PS50222">
    <property type="entry name" value="EF_HAND_2"/>
    <property type="match status" value="2"/>
</dbReference>
<keyword evidence="6" id="KW-1185">Reference proteome</keyword>
<dbReference type="InterPro" id="IPR018247">
    <property type="entry name" value="EF_Hand_1_Ca_BS"/>
</dbReference>
<keyword evidence="1" id="KW-0479">Metal-binding</keyword>
<keyword evidence="2" id="KW-0677">Repeat</keyword>
<gene>
    <name evidence="7" type="primary">LOC105056615</name>
</gene>
<evidence type="ECO:0000256" key="1">
    <source>
        <dbReference type="ARBA" id="ARBA00022723"/>
    </source>
</evidence>
<organism evidence="6 7">
    <name type="scientific">Elaeis guineensis var. tenera</name>
    <name type="common">Oil palm</name>
    <dbReference type="NCBI Taxonomy" id="51953"/>
    <lineage>
        <taxon>Eukaryota</taxon>
        <taxon>Viridiplantae</taxon>
        <taxon>Streptophyta</taxon>
        <taxon>Embryophyta</taxon>
        <taxon>Tracheophyta</taxon>
        <taxon>Spermatophyta</taxon>
        <taxon>Magnoliopsida</taxon>
        <taxon>Liliopsida</taxon>
        <taxon>Arecaceae</taxon>
        <taxon>Arecoideae</taxon>
        <taxon>Cocoseae</taxon>
        <taxon>Elaeidinae</taxon>
        <taxon>Elaeis</taxon>
    </lineage>
</organism>
<dbReference type="PANTHER" id="PTHR10891">
    <property type="entry name" value="EF-HAND CALCIUM-BINDING DOMAIN CONTAINING PROTEIN"/>
    <property type="match status" value="1"/>
</dbReference>
<evidence type="ECO:0000256" key="2">
    <source>
        <dbReference type="ARBA" id="ARBA00022737"/>
    </source>
</evidence>
<dbReference type="SUPFAM" id="SSF47473">
    <property type="entry name" value="EF-hand"/>
    <property type="match status" value="1"/>
</dbReference>
<dbReference type="GeneID" id="105056615"/>
<evidence type="ECO:0000259" key="5">
    <source>
        <dbReference type="PROSITE" id="PS50222"/>
    </source>
</evidence>
<dbReference type="Pfam" id="PF13499">
    <property type="entry name" value="EF-hand_7"/>
    <property type="match status" value="1"/>
</dbReference>
<protein>
    <submittedName>
        <fullName evidence="7">Probable calcium-binding protein CML30</fullName>
    </submittedName>
</protein>
<dbReference type="InterPro" id="IPR039647">
    <property type="entry name" value="EF_hand_pair_protein_CML-like"/>
</dbReference>
<accession>A0A6I9S509</accession>
<dbReference type="PROSITE" id="PS00018">
    <property type="entry name" value="EF_HAND_1"/>
    <property type="match status" value="2"/>
</dbReference>
<dbReference type="SMART" id="SM00054">
    <property type="entry name" value="EFh"/>
    <property type="match status" value="2"/>
</dbReference>
<dbReference type="OrthoDB" id="26525at2759"/>
<reference evidence="7" key="1">
    <citation type="submission" date="2025-08" db="UniProtKB">
        <authorList>
            <consortium name="RefSeq"/>
        </authorList>
    </citation>
    <scope>IDENTIFICATION</scope>
</reference>
<feature type="domain" description="EF-hand" evidence="5">
    <location>
        <begin position="153"/>
        <end position="187"/>
    </location>
</feature>
<proteinExistence type="predicted"/>
<keyword evidence="4" id="KW-0812">Transmembrane</keyword>
<keyword evidence="4" id="KW-1133">Transmembrane helix</keyword>
<keyword evidence="4" id="KW-0472">Membrane</keyword>
<dbReference type="Gene3D" id="1.10.238.10">
    <property type="entry name" value="EF-hand"/>
    <property type="match status" value="1"/>
</dbReference>
<feature type="domain" description="EF-hand" evidence="5">
    <location>
        <begin position="115"/>
        <end position="150"/>
    </location>
</feature>
<evidence type="ECO:0000313" key="7">
    <source>
        <dbReference type="RefSeq" id="XP_010937175.1"/>
    </source>
</evidence>
<dbReference type="FunFam" id="1.10.238.10:FF:000003">
    <property type="entry name" value="Calmodulin A"/>
    <property type="match status" value="1"/>
</dbReference>
<dbReference type="InterPro" id="IPR002048">
    <property type="entry name" value="EF_hand_dom"/>
</dbReference>
<evidence type="ECO:0000256" key="4">
    <source>
        <dbReference type="SAM" id="Phobius"/>
    </source>
</evidence>
<dbReference type="InParanoid" id="A0A6I9S509"/>
<keyword evidence="3" id="KW-0106">Calcium</keyword>
<dbReference type="RefSeq" id="XP_010937175.1">
    <property type="nucleotide sequence ID" value="XM_010938873.3"/>
</dbReference>
<dbReference type="FunCoup" id="A0A6I9S509">
    <property type="interactions" value="307"/>
</dbReference>
<evidence type="ECO:0000313" key="6">
    <source>
        <dbReference type="Proteomes" id="UP000504607"/>
    </source>
</evidence>
<dbReference type="AlphaFoldDB" id="A0A6I9S509"/>
<sequence length="187" mass="21226">MEKTAKCTLYHSLSLADPVSLFYSTICIWISILLQKYSLRFLSILGSYFEFPTPTSRIHVEKNTSSEARGDLELTREDVETVMEKIGMSLSQEGDQLKERMTFDELSTMFEEKGPSLDEVEAAFSVFDENSDGFIDAMELQRVLSKLAFGEGVSLDSCKQMIAVHDENQDGRIDFSEFLKFMEGSFC</sequence>
<evidence type="ECO:0000256" key="3">
    <source>
        <dbReference type="ARBA" id="ARBA00022837"/>
    </source>
</evidence>
<feature type="transmembrane region" description="Helical" evidence="4">
    <location>
        <begin position="20"/>
        <end position="39"/>
    </location>
</feature>
<dbReference type="CDD" id="cd00051">
    <property type="entry name" value="EFh"/>
    <property type="match status" value="1"/>
</dbReference>
<dbReference type="InterPro" id="IPR011992">
    <property type="entry name" value="EF-hand-dom_pair"/>
</dbReference>
<dbReference type="GO" id="GO:0005509">
    <property type="term" value="F:calcium ion binding"/>
    <property type="evidence" value="ECO:0007669"/>
    <property type="project" value="InterPro"/>
</dbReference>
<name>A0A6I9S509_ELAGV</name>
<dbReference type="KEGG" id="egu:105056615"/>